<evidence type="ECO:0000313" key="3">
    <source>
        <dbReference type="Proteomes" id="UP001218788"/>
    </source>
</evidence>
<keyword evidence="3" id="KW-1185">Reference proteome</keyword>
<accession>A0ABT5L9S1</accession>
<keyword evidence="1" id="KW-0472">Membrane</keyword>
<keyword evidence="1" id="KW-0812">Transmembrane</keyword>
<protein>
    <submittedName>
        <fullName evidence="2">Uncharacterized protein</fullName>
    </submittedName>
</protein>
<dbReference type="Proteomes" id="UP001218788">
    <property type="component" value="Unassembled WGS sequence"/>
</dbReference>
<keyword evidence="1" id="KW-1133">Transmembrane helix</keyword>
<evidence type="ECO:0000313" key="2">
    <source>
        <dbReference type="EMBL" id="MDC8832897.1"/>
    </source>
</evidence>
<comment type="caution">
    <text evidence="2">The sequence shown here is derived from an EMBL/GenBank/DDBJ whole genome shotgun (WGS) entry which is preliminary data.</text>
</comment>
<reference evidence="2 3" key="1">
    <citation type="submission" date="2022-10" db="EMBL/GenBank/DDBJ databases">
        <title>Alteromonas sp. chi3 Genome sequencing.</title>
        <authorList>
            <person name="Park S."/>
        </authorList>
    </citation>
    <scope>NUCLEOTIDE SEQUENCE [LARGE SCALE GENOMIC DNA]</scope>
    <source>
        <strain evidence="3">chi3</strain>
    </source>
</reference>
<dbReference type="EMBL" id="JAQQXP010000004">
    <property type="protein sequence ID" value="MDC8832897.1"/>
    <property type="molecule type" value="Genomic_DNA"/>
</dbReference>
<gene>
    <name evidence="2" type="ORF">OIK42_19260</name>
</gene>
<evidence type="ECO:0000256" key="1">
    <source>
        <dbReference type="SAM" id="Phobius"/>
    </source>
</evidence>
<organism evidence="2 3">
    <name type="scientific">Alteromonas gilva</name>
    <dbReference type="NCBI Taxonomy" id="2987522"/>
    <lineage>
        <taxon>Bacteria</taxon>
        <taxon>Pseudomonadati</taxon>
        <taxon>Pseudomonadota</taxon>
        <taxon>Gammaproteobacteria</taxon>
        <taxon>Alteromonadales</taxon>
        <taxon>Alteromonadaceae</taxon>
        <taxon>Alteromonas/Salinimonas group</taxon>
        <taxon>Alteromonas</taxon>
    </lineage>
</organism>
<feature type="transmembrane region" description="Helical" evidence="1">
    <location>
        <begin position="23"/>
        <end position="47"/>
    </location>
</feature>
<proteinExistence type="predicted"/>
<sequence>MQTFPSLEYPVAFVGSQYQEETLAVAIAVGIGVAIGIGVGVGVAVAVHEGPVVEVEEIN</sequence>
<dbReference type="RefSeq" id="WP_273642794.1">
    <property type="nucleotide sequence ID" value="NZ_JAQQXP010000004.1"/>
</dbReference>
<name>A0ABT5L9S1_9ALTE</name>